<name>A0A6G0U740_APHGL</name>
<dbReference type="Proteomes" id="UP000475862">
    <property type="component" value="Unassembled WGS sequence"/>
</dbReference>
<reference evidence="2 3" key="1">
    <citation type="submission" date="2019-08" db="EMBL/GenBank/DDBJ databases">
        <title>The genome of the soybean aphid Biotype 1, its phylome, world population structure and adaptation to the North American continent.</title>
        <authorList>
            <person name="Giordano R."/>
            <person name="Donthu R.K."/>
            <person name="Hernandez A.G."/>
            <person name="Wright C.L."/>
            <person name="Zimin A.V."/>
        </authorList>
    </citation>
    <scope>NUCLEOTIDE SEQUENCE [LARGE SCALE GENOMIC DNA]</scope>
    <source>
        <tissue evidence="2">Whole aphids</tissue>
    </source>
</reference>
<evidence type="ECO:0000313" key="3">
    <source>
        <dbReference type="Proteomes" id="UP000475862"/>
    </source>
</evidence>
<keyword evidence="1" id="KW-0812">Transmembrane</keyword>
<gene>
    <name evidence="2" type="ORF">AGLY_000305</name>
</gene>
<feature type="transmembrane region" description="Helical" evidence="1">
    <location>
        <begin position="163"/>
        <end position="182"/>
    </location>
</feature>
<dbReference type="EMBL" id="VYZN01000001">
    <property type="protein sequence ID" value="KAE9544763.1"/>
    <property type="molecule type" value="Genomic_DNA"/>
</dbReference>
<evidence type="ECO:0000256" key="1">
    <source>
        <dbReference type="SAM" id="Phobius"/>
    </source>
</evidence>
<protein>
    <submittedName>
        <fullName evidence="2">Uncharacterized protein</fullName>
    </submittedName>
</protein>
<accession>A0A6G0U740</accession>
<dbReference type="AlphaFoldDB" id="A0A6G0U740"/>
<feature type="transmembrane region" description="Helical" evidence="1">
    <location>
        <begin position="258"/>
        <end position="277"/>
    </location>
</feature>
<keyword evidence="3" id="KW-1185">Reference proteome</keyword>
<organism evidence="2 3">
    <name type="scientific">Aphis glycines</name>
    <name type="common">Soybean aphid</name>
    <dbReference type="NCBI Taxonomy" id="307491"/>
    <lineage>
        <taxon>Eukaryota</taxon>
        <taxon>Metazoa</taxon>
        <taxon>Ecdysozoa</taxon>
        <taxon>Arthropoda</taxon>
        <taxon>Hexapoda</taxon>
        <taxon>Insecta</taxon>
        <taxon>Pterygota</taxon>
        <taxon>Neoptera</taxon>
        <taxon>Paraneoptera</taxon>
        <taxon>Hemiptera</taxon>
        <taxon>Sternorrhyncha</taxon>
        <taxon>Aphidomorpha</taxon>
        <taxon>Aphidoidea</taxon>
        <taxon>Aphididae</taxon>
        <taxon>Aphidini</taxon>
        <taxon>Aphis</taxon>
        <taxon>Aphis</taxon>
    </lineage>
</organism>
<sequence length="348" mass="40181">MLMEENNVKNVYTCIVIVETNSVLAICKEVFKGAQISPIEATRTFFNLGGQSGVVNNINFIHVKPPLVSRYLQMIQWIIGLKITIGTYSVTYSAQLSTLLLVFFFEDISGPPPRKLIIDSSGTLFGYLSKERETGRAAPNMYSQILSNRNSHIKSFGFKMHSLYTYYELLKILLLVLFGFRFTPLPNSLKYNVQNITWRKPTSSYQGRPGWGHCPSVADTGIHDWFLRDTRLQQSCIRYTVLGLNTKYNKVDKGIQTAVRSIMFYRFMLLFGGKLIFYRLGQLNRKNVLYIDRRNRIILCIYCIKQIADYLYRKKVVVNDNINIKNLGKENLYTILLLGLQLRQIIFV</sequence>
<proteinExistence type="predicted"/>
<comment type="caution">
    <text evidence="2">The sequence shown here is derived from an EMBL/GenBank/DDBJ whole genome shotgun (WGS) entry which is preliminary data.</text>
</comment>
<evidence type="ECO:0000313" key="2">
    <source>
        <dbReference type="EMBL" id="KAE9544763.1"/>
    </source>
</evidence>
<keyword evidence="1" id="KW-0472">Membrane</keyword>
<keyword evidence="1" id="KW-1133">Transmembrane helix</keyword>